<dbReference type="InterPro" id="IPR036890">
    <property type="entry name" value="HATPase_C_sf"/>
</dbReference>
<keyword evidence="18" id="KW-1185">Reference proteome</keyword>
<evidence type="ECO:0000256" key="9">
    <source>
        <dbReference type="ARBA" id="ARBA00022777"/>
    </source>
</evidence>
<keyword evidence="4" id="KW-1003">Cell membrane</keyword>
<dbReference type="PROSITE" id="PS50885">
    <property type="entry name" value="HAMP"/>
    <property type="match status" value="1"/>
</dbReference>
<dbReference type="EMBL" id="QTJU01000002">
    <property type="protein sequence ID" value="RFM28642.1"/>
    <property type="molecule type" value="Genomic_DNA"/>
</dbReference>
<name>A0A3E1NL50_9BACT</name>
<evidence type="ECO:0000256" key="13">
    <source>
        <dbReference type="ARBA" id="ARBA00023136"/>
    </source>
</evidence>
<dbReference type="GO" id="GO:0005524">
    <property type="term" value="F:ATP binding"/>
    <property type="evidence" value="ECO:0007669"/>
    <property type="project" value="UniProtKB-KW"/>
</dbReference>
<dbReference type="AlphaFoldDB" id="A0A3E1NL50"/>
<evidence type="ECO:0000256" key="3">
    <source>
        <dbReference type="ARBA" id="ARBA00012438"/>
    </source>
</evidence>
<keyword evidence="8" id="KW-0547">Nucleotide-binding</keyword>
<evidence type="ECO:0000256" key="6">
    <source>
        <dbReference type="ARBA" id="ARBA00022679"/>
    </source>
</evidence>
<evidence type="ECO:0000256" key="1">
    <source>
        <dbReference type="ARBA" id="ARBA00000085"/>
    </source>
</evidence>
<dbReference type="CDD" id="cd00082">
    <property type="entry name" value="HisKA"/>
    <property type="match status" value="1"/>
</dbReference>
<gene>
    <name evidence="17" type="ORF">DXN05_07560</name>
</gene>
<evidence type="ECO:0000313" key="17">
    <source>
        <dbReference type="EMBL" id="RFM28642.1"/>
    </source>
</evidence>
<protein>
    <recommendedName>
        <fullName evidence="3">histidine kinase</fullName>
        <ecNumber evidence="3">2.7.13.3</ecNumber>
    </recommendedName>
</protein>
<dbReference type="OrthoDB" id="594725at2"/>
<comment type="caution">
    <text evidence="17">The sequence shown here is derived from an EMBL/GenBank/DDBJ whole genome shotgun (WGS) entry which is preliminary data.</text>
</comment>
<dbReference type="InterPro" id="IPR036097">
    <property type="entry name" value="HisK_dim/P_sf"/>
</dbReference>
<keyword evidence="7 14" id="KW-0812">Transmembrane</keyword>
<dbReference type="EC" id="2.7.13.3" evidence="3"/>
<dbReference type="PRINTS" id="PR00344">
    <property type="entry name" value="BCTRLSENSOR"/>
</dbReference>
<dbReference type="PANTHER" id="PTHR45528">
    <property type="entry name" value="SENSOR HISTIDINE KINASE CPXA"/>
    <property type="match status" value="1"/>
</dbReference>
<evidence type="ECO:0000259" key="16">
    <source>
        <dbReference type="PROSITE" id="PS50885"/>
    </source>
</evidence>
<dbReference type="GO" id="GO:0000155">
    <property type="term" value="F:phosphorelay sensor kinase activity"/>
    <property type="evidence" value="ECO:0007669"/>
    <property type="project" value="InterPro"/>
</dbReference>
<evidence type="ECO:0000313" key="18">
    <source>
        <dbReference type="Proteomes" id="UP000261284"/>
    </source>
</evidence>
<keyword evidence="9 17" id="KW-0418">Kinase</keyword>
<dbReference type="Gene3D" id="1.10.287.130">
    <property type="match status" value="1"/>
</dbReference>
<feature type="domain" description="HAMP" evidence="16">
    <location>
        <begin position="178"/>
        <end position="231"/>
    </location>
</feature>
<keyword evidence="6" id="KW-0808">Transferase</keyword>
<keyword evidence="13 14" id="KW-0472">Membrane</keyword>
<keyword evidence="11 14" id="KW-1133">Transmembrane helix</keyword>
<dbReference type="SUPFAM" id="SSF55874">
    <property type="entry name" value="ATPase domain of HSP90 chaperone/DNA topoisomerase II/histidine kinase"/>
    <property type="match status" value="1"/>
</dbReference>
<dbReference type="InterPro" id="IPR005467">
    <property type="entry name" value="His_kinase_dom"/>
</dbReference>
<evidence type="ECO:0000256" key="4">
    <source>
        <dbReference type="ARBA" id="ARBA00022475"/>
    </source>
</evidence>
<evidence type="ECO:0000256" key="8">
    <source>
        <dbReference type="ARBA" id="ARBA00022741"/>
    </source>
</evidence>
<evidence type="ECO:0000256" key="5">
    <source>
        <dbReference type="ARBA" id="ARBA00022553"/>
    </source>
</evidence>
<dbReference type="SUPFAM" id="SSF158472">
    <property type="entry name" value="HAMP domain-like"/>
    <property type="match status" value="1"/>
</dbReference>
<dbReference type="InterPro" id="IPR003661">
    <property type="entry name" value="HisK_dim/P_dom"/>
</dbReference>
<evidence type="ECO:0000256" key="14">
    <source>
        <dbReference type="SAM" id="Phobius"/>
    </source>
</evidence>
<keyword evidence="12" id="KW-0902">Two-component regulatory system</keyword>
<dbReference type="PROSITE" id="PS50109">
    <property type="entry name" value="HIS_KIN"/>
    <property type="match status" value="1"/>
</dbReference>
<dbReference type="RefSeq" id="WP_116846632.1">
    <property type="nucleotide sequence ID" value="NZ_QTJU01000002.1"/>
</dbReference>
<dbReference type="GO" id="GO:0005886">
    <property type="term" value="C:plasma membrane"/>
    <property type="evidence" value="ECO:0007669"/>
    <property type="project" value="UniProtKB-SubCell"/>
</dbReference>
<sequence>MNLKFKFALLFSLLVFVILTASVSLIYILFADNRHNDFSKRLWAKDVQQYQAYYHTNSFDSALFPDTDRIAARQFFALHTVIVDSSMRVIYANPETLHYTIDTNFLRSIRSHGVFNFSEDKREGVGVFINEDHHPAYVISSALDKYGLLRLGRLRIYAALVLLGSIIITVIFVTLFVGQLTRPLLKLGEQMQRVTESNLRERVDVKNDYSELSGIASNFNDMLDRLQKGFEFQKSFVHHASHELRTPLASMLSQTEAALRRELTAEEARGVLQSLKEDQQELIELTNSLLLLSQYEQVSYSLDWPKVRLDEILYDTIEMVKRMFQGITISLEFTHVPENELYLSIRGNDALLRSAFRNLIRNAFQYSDNKNVQLIIEADHDVIKLHFLNRGKVLSRPEQERLFIPFFRGENAMKKRGFGLGLSIVRRIVLLHKGQVTYSNNTGNENCFTVSFHKTA</sequence>
<dbReference type="SMART" id="SM00387">
    <property type="entry name" value="HATPase_c"/>
    <property type="match status" value="1"/>
</dbReference>
<dbReference type="InterPro" id="IPR003660">
    <property type="entry name" value="HAMP_dom"/>
</dbReference>
<dbReference type="SUPFAM" id="SSF47384">
    <property type="entry name" value="Homodimeric domain of signal transducing histidine kinase"/>
    <property type="match status" value="1"/>
</dbReference>
<accession>A0A3E1NL50</accession>
<dbReference type="Pfam" id="PF00512">
    <property type="entry name" value="HisKA"/>
    <property type="match status" value="1"/>
</dbReference>
<evidence type="ECO:0000259" key="15">
    <source>
        <dbReference type="PROSITE" id="PS50109"/>
    </source>
</evidence>
<dbReference type="Pfam" id="PF00672">
    <property type="entry name" value="HAMP"/>
    <property type="match status" value="1"/>
</dbReference>
<dbReference type="PANTHER" id="PTHR45528:SF1">
    <property type="entry name" value="SENSOR HISTIDINE KINASE CPXA"/>
    <property type="match status" value="1"/>
</dbReference>
<feature type="domain" description="Histidine kinase" evidence="15">
    <location>
        <begin position="239"/>
        <end position="456"/>
    </location>
</feature>
<evidence type="ECO:0000256" key="2">
    <source>
        <dbReference type="ARBA" id="ARBA00004651"/>
    </source>
</evidence>
<dbReference type="Gene3D" id="6.10.340.10">
    <property type="match status" value="1"/>
</dbReference>
<dbReference type="InterPro" id="IPR004358">
    <property type="entry name" value="Sig_transdc_His_kin-like_C"/>
</dbReference>
<dbReference type="InterPro" id="IPR003594">
    <property type="entry name" value="HATPase_dom"/>
</dbReference>
<dbReference type="SMART" id="SM00388">
    <property type="entry name" value="HisKA"/>
    <property type="match status" value="1"/>
</dbReference>
<dbReference type="InterPro" id="IPR050398">
    <property type="entry name" value="HssS/ArlS-like"/>
</dbReference>
<evidence type="ECO:0000256" key="11">
    <source>
        <dbReference type="ARBA" id="ARBA00022989"/>
    </source>
</evidence>
<keyword evidence="5" id="KW-0597">Phosphoprotein</keyword>
<dbReference type="Pfam" id="PF02518">
    <property type="entry name" value="HATPase_c"/>
    <property type="match status" value="1"/>
</dbReference>
<reference evidence="17 18" key="1">
    <citation type="submission" date="2018-08" db="EMBL/GenBank/DDBJ databases">
        <title>Chitinophagaceae sp. K23C18032701, a novel bacterium isolated from forest soil.</title>
        <authorList>
            <person name="Wang C."/>
        </authorList>
    </citation>
    <scope>NUCLEOTIDE SEQUENCE [LARGE SCALE GENOMIC DNA]</scope>
    <source>
        <strain evidence="17 18">K23C18032701</strain>
    </source>
</reference>
<evidence type="ECO:0000256" key="10">
    <source>
        <dbReference type="ARBA" id="ARBA00022840"/>
    </source>
</evidence>
<organism evidence="17 18">
    <name type="scientific">Deminuibacter soli</name>
    <dbReference type="NCBI Taxonomy" id="2291815"/>
    <lineage>
        <taxon>Bacteria</taxon>
        <taxon>Pseudomonadati</taxon>
        <taxon>Bacteroidota</taxon>
        <taxon>Chitinophagia</taxon>
        <taxon>Chitinophagales</taxon>
        <taxon>Chitinophagaceae</taxon>
        <taxon>Deminuibacter</taxon>
    </lineage>
</organism>
<dbReference type="Gene3D" id="3.30.565.10">
    <property type="entry name" value="Histidine kinase-like ATPase, C-terminal domain"/>
    <property type="match status" value="1"/>
</dbReference>
<dbReference type="Proteomes" id="UP000261284">
    <property type="component" value="Unassembled WGS sequence"/>
</dbReference>
<feature type="transmembrane region" description="Helical" evidence="14">
    <location>
        <begin position="156"/>
        <end position="177"/>
    </location>
</feature>
<evidence type="ECO:0000256" key="7">
    <source>
        <dbReference type="ARBA" id="ARBA00022692"/>
    </source>
</evidence>
<evidence type="ECO:0000256" key="12">
    <source>
        <dbReference type="ARBA" id="ARBA00023012"/>
    </source>
</evidence>
<feature type="transmembrane region" description="Helical" evidence="14">
    <location>
        <begin position="7"/>
        <end position="30"/>
    </location>
</feature>
<dbReference type="SMART" id="SM00304">
    <property type="entry name" value="HAMP"/>
    <property type="match status" value="1"/>
</dbReference>
<comment type="catalytic activity">
    <reaction evidence="1">
        <text>ATP + protein L-histidine = ADP + protein N-phospho-L-histidine.</text>
        <dbReference type="EC" id="2.7.13.3"/>
    </reaction>
</comment>
<proteinExistence type="predicted"/>
<dbReference type="CDD" id="cd06225">
    <property type="entry name" value="HAMP"/>
    <property type="match status" value="1"/>
</dbReference>
<keyword evidence="10" id="KW-0067">ATP-binding</keyword>
<comment type="subcellular location">
    <subcellularLocation>
        <location evidence="2">Cell membrane</location>
        <topology evidence="2">Multi-pass membrane protein</topology>
    </subcellularLocation>
</comment>